<evidence type="ECO:0000313" key="11">
    <source>
        <dbReference type="Proteomes" id="UP000177029"/>
    </source>
</evidence>
<organism evidence="10 11">
    <name type="scientific">Candidatus Wolfebacteria bacterium RIFCSPHIGHO2_01_FULL_48_22</name>
    <dbReference type="NCBI Taxonomy" id="1802555"/>
    <lineage>
        <taxon>Bacteria</taxon>
        <taxon>Candidatus Wolfeibacteriota</taxon>
    </lineage>
</organism>
<dbReference type="InterPro" id="IPR000834">
    <property type="entry name" value="Peptidase_M14"/>
</dbReference>
<dbReference type="AlphaFoldDB" id="A0A1F8DSD6"/>
<proteinExistence type="inferred from homology"/>
<dbReference type="SUPFAM" id="SSF53187">
    <property type="entry name" value="Zn-dependent exopeptidases"/>
    <property type="match status" value="1"/>
</dbReference>
<dbReference type="Gene3D" id="3.40.630.10">
    <property type="entry name" value="Zn peptidases"/>
    <property type="match status" value="1"/>
</dbReference>
<evidence type="ECO:0000259" key="9">
    <source>
        <dbReference type="PROSITE" id="PS52035"/>
    </source>
</evidence>
<dbReference type="CDD" id="cd00596">
    <property type="entry name" value="Peptidase_M14_like"/>
    <property type="match status" value="1"/>
</dbReference>
<evidence type="ECO:0000256" key="7">
    <source>
        <dbReference type="PROSITE-ProRule" id="PRU01379"/>
    </source>
</evidence>
<feature type="domain" description="Peptidase M14" evidence="9">
    <location>
        <begin position="35"/>
        <end position="302"/>
    </location>
</feature>
<dbReference type="PANTHER" id="PTHR11705">
    <property type="entry name" value="PROTEASE FAMILY M14 CARBOXYPEPTIDASE A,B"/>
    <property type="match status" value="1"/>
</dbReference>
<dbReference type="Proteomes" id="UP000177029">
    <property type="component" value="Unassembled WGS sequence"/>
</dbReference>
<evidence type="ECO:0000256" key="8">
    <source>
        <dbReference type="SAM" id="MobiDB-lite"/>
    </source>
</evidence>
<dbReference type="GO" id="GO:0006508">
    <property type="term" value="P:proteolysis"/>
    <property type="evidence" value="ECO:0007669"/>
    <property type="project" value="UniProtKB-KW"/>
</dbReference>
<accession>A0A1F8DSD6</accession>
<keyword evidence="6" id="KW-0482">Metalloprotease</keyword>
<dbReference type="EMBL" id="MGIP01000014">
    <property type="protein sequence ID" value="OGM90889.1"/>
    <property type="molecule type" value="Genomic_DNA"/>
</dbReference>
<comment type="cofactor">
    <cofactor evidence="1">
        <name>Zn(2+)</name>
        <dbReference type="ChEBI" id="CHEBI:29105"/>
    </cofactor>
</comment>
<evidence type="ECO:0000256" key="2">
    <source>
        <dbReference type="ARBA" id="ARBA00005988"/>
    </source>
</evidence>
<reference evidence="10 11" key="1">
    <citation type="journal article" date="2016" name="Nat. Commun.">
        <title>Thousands of microbial genomes shed light on interconnected biogeochemical processes in an aquifer system.</title>
        <authorList>
            <person name="Anantharaman K."/>
            <person name="Brown C.T."/>
            <person name="Hug L.A."/>
            <person name="Sharon I."/>
            <person name="Castelle C.J."/>
            <person name="Probst A.J."/>
            <person name="Thomas B.C."/>
            <person name="Singh A."/>
            <person name="Wilkins M.J."/>
            <person name="Karaoz U."/>
            <person name="Brodie E.L."/>
            <person name="Williams K.H."/>
            <person name="Hubbard S.S."/>
            <person name="Banfield J.F."/>
        </authorList>
    </citation>
    <scope>NUCLEOTIDE SEQUENCE [LARGE SCALE GENOMIC DNA]</scope>
</reference>
<gene>
    <name evidence="10" type="ORF">A2755_01640</name>
</gene>
<dbReference type="PANTHER" id="PTHR11705:SF143">
    <property type="entry name" value="SLL0236 PROTEIN"/>
    <property type="match status" value="1"/>
</dbReference>
<keyword evidence="4" id="KW-0378">Hydrolase</keyword>
<comment type="similarity">
    <text evidence="2 7">Belongs to the peptidase M14 family.</text>
</comment>
<evidence type="ECO:0000256" key="6">
    <source>
        <dbReference type="ARBA" id="ARBA00023049"/>
    </source>
</evidence>
<keyword evidence="3" id="KW-0645">Protease</keyword>
<dbReference type="GO" id="GO:0005615">
    <property type="term" value="C:extracellular space"/>
    <property type="evidence" value="ECO:0007669"/>
    <property type="project" value="TreeGrafter"/>
</dbReference>
<dbReference type="PROSITE" id="PS52035">
    <property type="entry name" value="PEPTIDASE_M14"/>
    <property type="match status" value="1"/>
</dbReference>
<evidence type="ECO:0000256" key="1">
    <source>
        <dbReference type="ARBA" id="ARBA00001947"/>
    </source>
</evidence>
<feature type="region of interest" description="Disordered" evidence="8">
    <location>
        <begin position="33"/>
        <end position="63"/>
    </location>
</feature>
<dbReference type="STRING" id="1802555.A2755_01640"/>
<comment type="caution">
    <text evidence="7">Lacks conserved residue(s) required for the propagation of feature annotation.</text>
</comment>
<keyword evidence="5" id="KW-0862">Zinc</keyword>
<dbReference type="Pfam" id="PF00246">
    <property type="entry name" value="Peptidase_M14"/>
    <property type="match status" value="1"/>
</dbReference>
<dbReference type="GO" id="GO:0004181">
    <property type="term" value="F:metallocarboxypeptidase activity"/>
    <property type="evidence" value="ECO:0007669"/>
    <property type="project" value="InterPro"/>
</dbReference>
<sequence>MTKKILITLLIIIVVALGLWLLFAKQPADVNGPTGDGPLEFSPEASTPPQESALPGDQSQTTVGQSVEGRAITAYHYGNGSDEILFIGGIHGGYEWNTVQLAYEAMDYFEANPNVIPTNVRVTVIPVMNPDGLYDIAGTAGRVTKDDVPASLSETIPGRFNANEVDLGRNFDCEWQANAVWQSRQVSGGSAPFSEPESGAIRDYVQSRQPAAIVTWYSAAGGVFASSCNNGVSAETKAITDAYAKAAGYPSYESFDFYAITGDMVNWFAKIGIPAISVLLTSHTDIEWNKNKAGIDATLNYYAK</sequence>
<comment type="caution">
    <text evidence="10">The sequence shown here is derived from an EMBL/GenBank/DDBJ whole genome shotgun (WGS) entry which is preliminary data.</text>
</comment>
<evidence type="ECO:0000256" key="4">
    <source>
        <dbReference type="ARBA" id="ARBA00022801"/>
    </source>
</evidence>
<evidence type="ECO:0000313" key="10">
    <source>
        <dbReference type="EMBL" id="OGM90889.1"/>
    </source>
</evidence>
<protein>
    <recommendedName>
        <fullName evidence="9">Peptidase M14 domain-containing protein</fullName>
    </recommendedName>
</protein>
<dbReference type="SMART" id="SM00631">
    <property type="entry name" value="Zn_pept"/>
    <property type="match status" value="1"/>
</dbReference>
<name>A0A1F8DSD6_9BACT</name>
<dbReference type="GO" id="GO:0008270">
    <property type="term" value="F:zinc ion binding"/>
    <property type="evidence" value="ECO:0007669"/>
    <property type="project" value="InterPro"/>
</dbReference>
<evidence type="ECO:0000256" key="5">
    <source>
        <dbReference type="ARBA" id="ARBA00022833"/>
    </source>
</evidence>
<evidence type="ECO:0000256" key="3">
    <source>
        <dbReference type="ARBA" id="ARBA00022670"/>
    </source>
</evidence>